<keyword evidence="5" id="KW-1185">Reference proteome</keyword>
<dbReference type="AlphaFoldDB" id="A0AAQ3T5R6"/>
<dbReference type="Pfam" id="PF05970">
    <property type="entry name" value="PIF1"/>
    <property type="match status" value="1"/>
</dbReference>
<evidence type="ECO:0000259" key="3">
    <source>
        <dbReference type="Pfam" id="PF05970"/>
    </source>
</evidence>
<proteinExistence type="inferred from homology"/>
<comment type="cofactor">
    <cofactor evidence="1">
        <name>Mg(2+)</name>
        <dbReference type="ChEBI" id="CHEBI:18420"/>
    </cofactor>
</comment>
<dbReference type="GO" id="GO:0000723">
    <property type="term" value="P:telomere maintenance"/>
    <property type="evidence" value="ECO:0007669"/>
    <property type="project" value="InterPro"/>
</dbReference>
<keyword evidence="1" id="KW-0067">ATP-binding</keyword>
<feature type="region of interest" description="Disordered" evidence="2">
    <location>
        <begin position="1"/>
        <end position="52"/>
    </location>
</feature>
<keyword evidence="1" id="KW-0233">DNA recombination</keyword>
<evidence type="ECO:0000313" key="5">
    <source>
        <dbReference type="Proteomes" id="UP001341281"/>
    </source>
</evidence>
<reference evidence="4 5" key="1">
    <citation type="submission" date="2024-02" db="EMBL/GenBank/DDBJ databases">
        <title>High-quality chromosome-scale genome assembly of Pensacola bahiagrass (Paspalum notatum Flugge var. saurae).</title>
        <authorList>
            <person name="Vega J.M."/>
            <person name="Podio M."/>
            <person name="Orjuela J."/>
            <person name="Siena L.A."/>
            <person name="Pessino S.C."/>
            <person name="Combes M.C."/>
            <person name="Mariac C."/>
            <person name="Albertini E."/>
            <person name="Pupilli F."/>
            <person name="Ortiz J.P.A."/>
            <person name="Leblanc O."/>
        </authorList>
    </citation>
    <scope>NUCLEOTIDE SEQUENCE [LARGE SCALE GENOMIC DNA]</scope>
    <source>
        <strain evidence="4">R1</strain>
        <tissue evidence="4">Leaf</tissue>
    </source>
</reference>
<organism evidence="4 5">
    <name type="scientific">Paspalum notatum var. saurae</name>
    <dbReference type="NCBI Taxonomy" id="547442"/>
    <lineage>
        <taxon>Eukaryota</taxon>
        <taxon>Viridiplantae</taxon>
        <taxon>Streptophyta</taxon>
        <taxon>Embryophyta</taxon>
        <taxon>Tracheophyta</taxon>
        <taxon>Spermatophyta</taxon>
        <taxon>Magnoliopsida</taxon>
        <taxon>Liliopsida</taxon>
        <taxon>Poales</taxon>
        <taxon>Poaceae</taxon>
        <taxon>PACMAD clade</taxon>
        <taxon>Panicoideae</taxon>
        <taxon>Andropogonodae</taxon>
        <taxon>Paspaleae</taxon>
        <taxon>Paspalinae</taxon>
        <taxon>Paspalum</taxon>
    </lineage>
</organism>
<evidence type="ECO:0000256" key="2">
    <source>
        <dbReference type="SAM" id="MobiDB-lite"/>
    </source>
</evidence>
<feature type="domain" description="DNA helicase Pif1-like DEAD-box helicase" evidence="3">
    <location>
        <begin position="264"/>
        <end position="469"/>
    </location>
</feature>
<keyword evidence="1" id="KW-0234">DNA repair</keyword>
<dbReference type="Proteomes" id="UP001341281">
    <property type="component" value="Chromosome 03"/>
</dbReference>
<dbReference type="GO" id="GO:0016787">
    <property type="term" value="F:hydrolase activity"/>
    <property type="evidence" value="ECO:0007669"/>
    <property type="project" value="UniProtKB-KW"/>
</dbReference>
<keyword evidence="1" id="KW-0378">Hydrolase</keyword>
<keyword evidence="1" id="KW-0547">Nucleotide-binding</keyword>
<protein>
    <recommendedName>
        <fullName evidence="1">ATP-dependent DNA helicase</fullName>
        <ecNumber evidence="1">5.6.2.3</ecNumber>
    </recommendedName>
</protein>
<sequence length="532" mass="60079">MHIDHGIEEQTQEQPLIEEPEDQEPDPQPEEYPQAAPDFASEEANPSEEEGQDIQKILDREGAEKSMLTEYFEANKKYLEARDILYRDFPWYFTWQKCKMTKFWQKRKREGVKQIGRIISNHPAEGERYFLRVLLNHVAGATLFEDLRTVDGEILPSFREAAERIGLIEADNTLDDCLTKAETFQMPSALRRLFATILVHCEASNNMVLIDIRNMLQSMGKDIKSYPLPEIDEEHDSSHGVDREIYEESIIEVDPDHETLAALLNAEQMSAYDEILAAVDSGEGGVFFVDGPGGTGKTFLYKALLATVRGVGKIAVATATSGVAASIMPGGRTAHSRFKIPLTIYDGLSCSFTKQSGTAQLLKEASLMIWDEATMTRRQAVEALDNSTRDIMNAPDRPFGGKTVVFGGDFRQFLPVIRKGSRAQIVDASLRRSYLWESMRHLNLVRNMRAQSDPWFAEYLLRVGNGTKEDGGDGYIRLPDEICVPYTGKDTDLHRLIEDVFPMLDDNITDPDHITSRVILSKRNDCVDRINM</sequence>
<dbReference type="EC" id="5.6.2.3" evidence="1"/>
<dbReference type="PANTHER" id="PTHR10492">
    <property type="match status" value="1"/>
</dbReference>
<name>A0AAQ3T5R6_PASNO</name>
<dbReference type="Gene3D" id="3.40.50.300">
    <property type="entry name" value="P-loop containing nucleotide triphosphate hydrolases"/>
    <property type="match status" value="1"/>
</dbReference>
<comment type="similarity">
    <text evidence="1">Belongs to the helicase family.</text>
</comment>
<dbReference type="InterPro" id="IPR027417">
    <property type="entry name" value="P-loop_NTPase"/>
</dbReference>
<keyword evidence="1" id="KW-0347">Helicase</keyword>
<keyword evidence="1" id="KW-0227">DNA damage</keyword>
<dbReference type="GO" id="GO:0043139">
    <property type="term" value="F:5'-3' DNA helicase activity"/>
    <property type="evidence" value="ECO:0007669"/>
    <property type="project" value="UniProtKB-EC"/>
</dbReference>
<dbReference type="EMBL" id="CP144747">
    <property type="protein sequence ID" value="WVZ66637.1"/>
    <property type="molecule type" value="Genomic_DNA"/>
</dbReference>
<dbReference type="GO" id="GO:0005524">
    <property type="term" value="F:ATP binding"/>
    <property type="evidence" value="ECO:0007669"/>
    <property type="project" value="UniProtKB-KW"/>
</dbReference>
<comment type="catalytic activity">
    <reaction evidence="1">
        <text>ATP + H2O = ADP + phosphate + H(+)</text>
        <dbReference type="Rhea" id="RHEA:13065"/>
        <dbReference type="ChEBI" id="CHEBI:15377"/>
        <dbReference type="ChEBI" id="CHEBI:15378"/>
        <dbReference type="ChEBI" id="CHEBI:30616"/>
        <dbReference type="ChEBI" id="CHEBI:43474"/>
        <dbReference type="ChEBI" id="CHEBI:456216"/>
        <dbReference type="EC" id="5.6.2.3"/>
    </reaction>
</comment>
<accession>A0AAQ3T5R6</accession>
<dbReference type="GO" id="GO:0006310">
    <property type="term" value="P:DNA recombination"/>
    <property type="evidence" value="ECO:0007669"/>
    <property type="project" value="UniProtKB-KW"/>
</dbReference>
<dbReference type="InterPro" id="IPR010285">
    <property type="entry name" value="DNA_helicase_pif1-like_DEAD"/>
</dbReference>
<evidence type="ECO:0000256" key="1">
    <source>
        <dbReference type="RuleBase" id="RU363044"/>
    </source>
</evidence>
<dbReference type="GO" id="GO:0006281">
    <property type="term" value="P:DNA repair"/>
    <property type="evidence" value="ECO:0007669"/>
    <property type="project" value="UniProtKB-KW"/>
</dbReference>
<evidence type="ECO:0000313" key="4">
    <source>
        <dbReference type="EMBL" id="WVZ66637.1"/>
    </source>
</evidence>
<dbReference type="PANTHER" id="PTHR10492:SF92">
    <property type="entry name" value="ATP-DEPENDENT DNA HELICASE"/>
    <property type="match status" value="1"/>
</dbReference>
<gene>
    <name evidence="4" type="ORF">U9M48_015827</name>
</gene>
<dbReference type="SUPFAM" id="SSF52540">
    <property type="entry name" value="P-loop containing nucleoside triphosphate hydrolases"/>
    <property type="match status" value="1"/>
</dbReference>
<feature type="compositionally biased region" description="Acidic residues" evidence="2">
    <location>
        <begin position="16"/>
        <end position="29"/>
    </location>
</feature>